<evidence type="ECO:0000259" key="8">
    <source>
        <dbReference type="Pfam" id="PF12704"/>
    </source>
</evidence>
<keyword evidence="4 6" id="KW-1133">Transmembrane helix</keyword>
<comment type="subcellular location">
    <subcellularLocation>
        <location evidence="1">Cell membrane</location>
        <topology evidence="1">Multi-pass membrane protein</topology>
    </subcellularLocation>
</comment>
<dbReference type="InterPro" id="IPR025857">
    <property type="entry name" value="MacB_PCD"/>
</dbReference>
<sequence>MLRDAYKMGSEKVNSYKDELLRNPGIASVSRSAFVPAGETDNHVQGIFKNNEYLRKFFFYDVDEQYLPTLGLELIKGRNFSAELKNESNKAIINEEAAKILGLGDNPVGKTFKRAADPENEEFTVIGVIKNFHFKSLHNEIDPLVLAYNPYGGLIIKTKNAEVSKILDFAEKKWSKFNSQQAFTYSFLDESFEETYRNEKRMGIILSAFTMLTIFVACLGLFGLITFATEQRFKEIGIRKVLGANIGEIVGMLAADFIKLIFVAFLIAFPLGYYAMQKWLQDFAYRIDLNIWQFILAAIITLAIALITISFKSIKAALQNPVKSLRTE</sequence>
<keyword evidence="3 6" id="KW-0812">Transmembrane</keyword>
<dbReference type="KEGG" id="zpr:ZPR_4638"/>
<feature type="transmembrane region" description="Helical" evidence="6">
    <location>
        <begin position="249"/>
        <end position="271"/>
    </location>
</feature>
<dbReference type="InterPro" id="IPR003838">
    <property type="entry name" value="ABC3_permease_C"/>
</dbReference>
<evidence type="ECO:0000256" key="3">
    <source>
        <dbReference type="ARBA" id="ARBA00022692"/>
    </source>
</evidence>
<dbReference type="InterPro" id="IPR050250">
    <property type="entry name" value="Macrolide_Exporter_MacB"/>
</dbReference>
<keyword evidence="10" id="KW-1185">Reference proteome</keyword>
<dbReference type="EMBL" id="CP001650">
    <property type="protein sequence ID" value="ADF54938.1"/>
    <property type="molecule type" value="Genomic_DNA"/>
</dbReference>
<dbReference type="STRING" id="655815.ZPR_4638"/>
<evidence type="ECO:0000256" key="1">
    <source>
        <dbReference type="ARBA" id="ARBA00004651"/>
    </source>
</evidence>
<keyword evidence="5 6" id="KW-0472">Membrane</keyword>
<organism evidence="9 10">
    <name type="scientific">Zunongwangia profunda (strain DSM 18752 / CCTCC AB 206139 / SM-A87)</name>
    <name type="common">Wangia profunda</name>
    <dbReference type="NCBI Taxonomy" id="655815"/>
    <lineage>
        <taxon>Bacteria</taxon>
        <taxon>Pseudomonadati</taxon>
        <taxon>Bacteroidota</taxon>
        <taxon>Flavobacteriia</taxon>
        <taxon>Flavobacteriales</taxon>
        <taxon>Flavobacteriaceae</taxon>
        <taxon>Zunongwangia</taxon>
    </lineage>
</organism>
<feature type="transmembrane region" description="Helical" evidence="6">
    <location>
        <begin position="291"/>
        <end position="311"/>
    </location>
</feature>
<dbReference type="eggNOG" id="COG0577">
    <property type="taxonomic scope" value="Bacteria"/>
</dbReference>
<dbReference type="Pfam" id="PF12704">
    <property type="entry name" value="MacB_PCD"/>
    <property type="match status" value="1"/>
</dbReference>
<proteinExistence type="predicted"/>
<dbReference type="AlphaFoldDB" id="D5BDN2"/>
<evidence type="ECO:0000256" key="4">
    <source>
        <dbReference type="ARBA" id="ARBA00022989"/>
    </source>
</evidence>
<feature type="transmembrane region" description="Helical" evidence="6">
    <location>
        <begin position="204"/>
        <end position="228"/>
    </location>
</feature>
<feature type="domain" description="ABC3 transporter permease C-terminal" evidence="7">
    <location>
        <begin position="208"/>
        <end position="319"/>
    </location>
</feature>
<reference evidence="9 10" key="1">
    <citation type="journal article" date="2010" name="BMC Genomics">
        <title>The complete genome of Zunongwangia profunda SM-A87 reveals its adaptation to the deep-sea environment and ecological role in sedimentary organic nitrogen degradation.</title>
        <authorList>
            <person name="Qin Q.L."/>
            <person name="Zhang X.Y."/>
            <person name="Wang X.M."/>
            <person name="Liu G.M."/>
            <person name="Chen X.L."/>
            <person name="Xie B.B."/>
            <person name="Dang H.Y."/>
            <person name="Zhou B.C."/>
            <person name="Yu J."/>
            <person name="Zhang Y.Z."/>
        </authorList>
    </citation>
    <scope>NUCLEOTIDE SEQUENCE [LARGE SCALE GENOMIC DNA]</scope>
    <source>
        <strain evidence="10">DSM 18752 / CCTCC AB 206139 / SM-A87</strain>
    </source>
</reference>
<dbReference type="GO" id="GO:0005886">
    <property type="term" value="C:plasma membrane"/>
    <property type="evidence" value="ECO:0007669"/>
    <property type="project" value="UniProtKB-SubCell"/>
</dbReference>
<dbReference type="PANTHER" id="PTHR30572:SF18">
    <property type="entry name" value="ABC-TYPE MACROLIDE FAMILY EXPORT SYSTEM PERMEASE COMPONENT 2"/>
    <property type="match status" value="1"/>
</dbReference>
<evidence type="ECO:0000256" key="6">
    <source>
        <dbReference type="SAM" id="Phobius"/>
    </source>
</evidence>
<evidence type="ECO:0000313" key="10">
    <source>
        <dbReference type="Proteomes" id="UP000001654"/>
    </source>
</evidence>
<evidence type="ECO:0000256" key="5">
    <source>
        <dbReference type="ARBA" id="ARBA00023136"/>
    </source>
</evidence>
<dbReference type="Pfam" id="PF02687">
    <property type="entry name" value="FtsX"/>
    <property type="match status" value="1"/>
</dbReference>
<dbReference type="GO" id="GO:0022857">
    <property type="term" value="F:transmembrane transporter activity"/>
    <property type="evidence" value="ECO:0007669"/>
    <property type="project" value="TreeGrafter"/>
</dbReference>
<keyword evidence="2" id="KW-1003">Cell membrane</keyword>
<evidence type="ECO:0000313" key="9">
    <source>
        <dbReference type="EMBL" id="ADF54938.1"/>
    </source>
</evidence>
<dbReference type="Proteomes" id="UP000001654">
    <property type="component" value="Chromosome"/>
</dbReference>
<evidence type="ECO:0000256" key="2">
    <source>
        <dbReference type="ARBA" id="ARBA00022475"/>
    </source>
</evidence>
<dbReference type="PANTHER" id="PTHR30572">
    <property type="entry name" value="MEMBRANE COMPONENT OF TRANSPORTER-RELATED"/>
    <property type="match status" value="1"/>
</dbReference>
<feature type="domain" description="MacB-like periplasmic core" evidence="8">
    <location>
        <begin position="24"/>
        <end position="132"/>
    </location>
</feature>
<evidence type="ECO:0000259" key="7">
    <source>
        <dbReference type="Pfam" id="PF02687"/>
    </source>
</evidence>
<protein>
    <submittedName>
        <fullName evidence="9">ABC transporter permease</fullName>
    </submittedName>
</protein>
<accession>D5BDN2</accession>
<dbReference type="HOGENOM" id="CLU_041103_0_0_10"/>
<name>D5BDN2_ZUNPS</name>
<gene>
    <name evidence="9" type="ordered locus">ZPR_4638</name>
</gene>